<sequence>MSRLATAIADLHLAEQELAAAFGAMAQRHSEDHEVFHLSRDLAEWSARHVDELAHLASDRDIALIGADADRADDAPAGVGGRRAVRDRDDPSLRLLDDLRDVHRRAAGVSLDWEVLAQAAQTLRDGELLAACQRAHPDTLRQMRWADAMLKSVAPQVMASG</sequence>
<protein>
    <submittedName>
        <fullName evidence="1">Uncharacterized protein</fullName>
    </submittedName>
</protein>
<reference evidence="1 2" key="1">
    <citation type="submission" date="2018-07" db="EMBL/GenBank/DDBJ databases">
        <title>Desertimonas flava gen. nov. sp. nov.</title>
        <authorList>
            <person name="Liu S."/>
        </authorList>
    </citation>
    <scope>NUCLEOTIDE SEQUENCE [LARGE SCALE GENOMIC DNA]</scope>
    <source>
        <strain evidence="1 2">16Sb5-5</strain>
    </source>
</reference>
<gene>
    <name evidence="1" type="ORF">DT076_05260</name>
</gene>
<accession>A0A367YY88</accession>
<keyword evidence="2" id="KW-1185">Reference proteome</keyword>
<name>A0A367YY88_9ACTN</name>
<dbReference type="AlphaFoldDB" id="A0A367YY88"/>
<proteinExistence type="predicted"/>
<evidence type="ECO:0000313" key="1">
    <source>
        <dbReference type="EMBL" id="RCK70800.1"/>
    </source>
</evidence>
<dbReference type="EMBL" id="QOUI01000002">
    <property type="protein sequence ID" value="RCK70800.1"/>
    <property type="molecule type" value="Genomic_DNA"/>
</dbReference>
<dbReference type="RefSeq" id="WP_114125570.1">
    <property type="nucleotide sequence ID" value="NZ_QOUI01000002.1"/>
</dbReference>
<comment type="caution">
    <text evidence="1">The sequence shown here is derived from an EMBL/GenBank/DDBJ whole genome shotgun (WGS) entry which is preliminary data.</text>
</comment>
<dbReference type="Proteomes" id="UP000252770">
    <property type="component" value="Unassembled WGS sequence"/>
</dbReference>
<organism evidence="1 2">
    <name type="scientific">Desertihabitans brevis</name>
    <dbReference type="NCBI Taxonomy" id="2268447"/>
    <lineage>
        <taxon>Bacteria</taxon>
        <taxon>Bacillati</taxon>
        <taxon>Actinomycetota</taxon>
        <taxon>Actinomycetes</taxon>
        <taxon>Propionibacteriales</taxon>
        <taxon>Propionibacteriaceae</taxon>
        <taxon>Desertihabitans</taxon>
    </lineage>
</organism>
<evidence type="ECO:0000313" key="2">
    <source>
        <dbReference type="Proteomes" id="UP000252770"/>
    </source>
</evidence>